<dbReference type="STRING" id="1620.IV67_GL001339"/>
<dbReference type="PATRIC" id="fig|1620.3.peg.1354"/>
<reference evidence="2 3" key="1">
    <citation type="journal article" date="2015" name="Genome Announc.">
        <title>Expanding the biotechnology potential of lactobacilli through comparative genomics of 213 strains and associated genera.</title>
        <authorList>
            <person name="Sun Z."/>
            <person name="Harris H.M."/>
            <person name="McCann A."/>
            <person name="Guo C."/>
            <person name="Argimon S."/>
            <person name="Zhang W."/>
            <person name="Yang X."/>
            <person name="Jeffery I.B."/>
            <person name="Cooney J.C."/>
            <person name="Kagawa T.F."/>
            <person name="Liu W."/>
            <person name="Song Y."/>
            <person name="Salvetti E."/>
            <person name="Wrobel A."/>
            <person name="Rasinkangas P."/>
            <person name="Parkhill J."/>
            <person name="Rea M.C."/>
            <person name="O'Sullivan O."/>
            <person name="Ritari J."/>
            <person name="Douillard F.P."/>
            <person name="Paul Ross R."/>
            <person name="Yang R."/>
            <person name="Briner A.E."/>
            <person name="Felis G.E."/>
            <person name="de Vos W.M."/>
            <person name="Barrangou R."/>
            <person name="Klaenhammer T.R."/>
            <person name="Caufield P.W."/>
            <person name="Cui Y."/>
            <person name="Zhang H."/>
            <person name="O'Toole P.W."/>
        </authorList>
    </citation>
    <scope>NUCLEOTIDE SEQUENCE [LARGE SCALE GENOMIC DNA]</scope>
    <source>
        <strain evidence="2 3">DSM 20014</strain>
    </source>
</reference>
<evidence type="ECO:0000313" key="2">
    <source>
        <dbReference type="EMBL" id="KRN77812.1"/>
    </source>
</evidence>
<evidence type="ECO:0000313" key="3">
    <source>
        <dbReference type="Proteomes" id="UP000051673"/>
    </source>
</evidence>
<dbReference type="GO" id="GO:0016740">
    <property type="term" value="F:transferase activity"/>
    <property type="evidence" value="ECO:0007669"/>
    <property type="project" value="UniProtKB-KW"/>
</dbReference>
<dbReference type="PANTHER" id="PTHR43404">
    <property type="entry name" value="LIPOPOLYSACCHARIDE CHOLINEPHOSPHOTRANSFERASE LICD"/>
    <property type="match status" value="1"/>
</dbReference>
<dbReference type="PANTHER" id="PTHR43404:SF2">
    <property type="entry name" value="LIPOPOLYSACCHARIDE CHOLINEPHOSPHOTRANSFERASE LICD"/>
    <property type="match status" value="1"/>
</dbReference>
<organism evidence="2 3">
    <name type="scientific">Weissella minor</name>
    <dbReference type="NCBI Taxonomy" id="1620"/>
    <lineage>
        <taxon>Bacteria</taxon>
        <taxon>Bacillati</taxon>
        <taxon>Bacillota</taxon>
        <taxon>Bacilli</taxon>
        <taxon>Lactobacillales</taxon>
        <taxon>Lactobacillaceae</taxon>
        <taxon>Weissella</taxon>
    </lineage>
</organism>
<gene>
    <name evidence="2" type="ORF">IV67_GL001339</name>
</gene>
<accession>A0A0R2JU32</accession>
<dbReference type="InterPro" id="IPR007074">
    <property type="entry name" value="LicD/FKTN/FKRP_NTP_transf"/>
</dbReference>
<dbReference type="EMBL" id="JQCD01000009">
    <property type="protein sequence ID" value="KRN77812.1"/>
    <property type="molecule type" value="Genomic_DNA"/>
</dbReference>
<dbReference type="RefSeq" id="WP_057786188.1">
    <property type="nucleotide sequence ID" value="NZ_JQCD01000009.1"/>
</dbReference>
<feature type="domain" description="LicD/FKTN/FKRP nucleotidyltransferase" evidence="1">
    <location>
        <begin position="29"/>
        <end position="251"/>
    </location>
</feature>
<keyword evidence="3" id="KW-1185">Reference proteome</keyword>
<dbReference type="Proteomes" id="UP000051673">
    <property type="component" value="Unassembled WGS sequence"/>
</dbReference>
<dbReference type="AlphaFoldDB" id="A0A0R2JU32"/>
<dbReference type="OrthoDB" id="9786100at2"/>
<comment type="caution">
    <text evidence="2">The sequence shown here is derived from an EMBL/GenBank/DDBJ whole genome shotgun (WGS) entry which is preliminary data.</text>
</comment>
<proteinExistence type="predicted"/>
<sequence length="303" mass="35202">MAAPTSYLVIEEVHLCMLNILDDILAYLNEHDIPYVLSGGSALGAIRHRGFIPWDDDIDLAIPREGYNEFLKNYKPTNKDYSVISVYDSDNSDISYMRVVDEKTASSNRYLNINNGIFVDVFPIDHLPDSSFGQHMACYRMKYLDFLRNSTRRIEYKKADGMVRNTMKRAFAFGLRNKKIGYYANKMNKLALKTNEKNKDSHTVSLYVVQGINKLRENNTVETYTTDRQKAMFEGREVYVPGEKYLVKIYGPDYMEIPRKHKTHGKFYIINDKDTGLSWRDALEQLNDQDEMEESNNEEDNQA</sequence>
<dbReference type="InterPro" id="IPR052942">
    <property type="entry name" value="LPS_cholinephosphotransferase"/>
</dbReference>
<dbReference type="Pfam" id="PF04991">
    <property type="entry name" value="LicD"/>
    <property type="match status" value="1"/>
</dbReference>
<protein>
    <submittedName>
        <fullName evidence="2">Lipopolysaccharide cholinephosphotransferase</fullName>
    </submittedName>
</protein>
<keyword evidence="2" id="KW-0808">Transferase</keyword>
<dbReference type="GO" id="GO:0009100">
    <property type="term" value="P:glycoprotein metabolic process"/>
    <property type="evidence" value="ECO:0007669"/>
    <property type="project" value="UniProtKB-ARBA"/>
</dbReference>
<evidence type="ECO:0000259" key="1">
    <source>
        <dbReference type="Pfam" id="PF04991"/>
    </source>
</evidence>
<name>A0A0R2JU32_9LACO</name>